<evidence type="ECO:0000313" key="3">
    <source>
        <dbReference type="Proteomes" id="UP001054837"/>
    </source>
</evidence>
<dbReference type="EMBL" id="BPLQ01004971">
    <property type="protein sequence ID" value="GIY11871.1"/>
    <property type="molecule type" value="Genomic_DNA"/>
</dbReference>
<dbReference type="PROSITE" id="PS51257">
    <property type="entry name" value="PROKAR_LIPOPROTEIN"/>
    <property type="match status" value="1"/>
</dbReference>
<protein>
    <submittedName>
        <fullName evidence="2">Uncharacterized protein</fullName>
    </submittedName>
</protein>
<keyword evidence="1" id="KW-1133">Transmembrane helix</keyword>
<dbReference type="AlphaFoldDB" id="A0AAV4QU73"/>
<keyword evidence="1" id="KW-0472">Membrane</keyword>
<evidence type="ECO:0000313" key="2">
    <source>
        <dbReference type="EMBL" id="GIY11871.1"/>
    </source>
</evidence>
<sequence>MAERSEKKNYHPYCPESFLSALLMSGCQDGLHHVHTPLPPPPFEDSRVVLFRGVVLVLKQAVAGIQRERDHLFLSKNWDRAWEKEGPATYSADLKHTHLVGQGRSDQKGRKVFFPGGCFLWLLFCCRRGFVPEGWCLVTPFGSE</sequence>
<feature type="transmembrane region" description="Helical" evidence="1">
    <location>
        <begin position="112"/>
        <end position="130"/>
    </location>
</feature>
<name>A0AAV4QU73_9ARAC</name>
<keyword evidence="3" id="KW-1185">Reference proteome</keyword>
<gene>
    <name evidence="2" type="ORF">CDAR_29781</name>
</gene>
<dbReference type="Proteomes" id="UP001054837">
    <property type="component" value="Unassembled WGS sequence"/>
</dbReference>
<organism evidence="2 3">
    <name type="scientific">Caerostris darwini</name>
    <dbReference type="NCBI Taxonomy" id="1538125"/>
    <lineage>
        <taxon>Eukaryota</taxon>
        <taxon>Metazoa</taxon>
        <taxon>Ecdysozoa</taxon>
        <taxon>Arthropoda</taxon>
        <taxon>Chelicerata</taxon>
        <taxon>Arachnida</taxon>
        <taxon>Araneae</taxon>
        <taxon>Araneomorphae</taxon>
        <taxon>Entelegynae</taxon>
        <taxon>Araneoidea</taxon>
        <taxon>Araneidae</taxon>
        <taxon>Caerostris</taxon>
    </lineage>
</organism>
<evidence type="ECO:0000256" key="1">
    <source>
        <dbReference type="SAM" id="Phobius"/>
    </source>
</evidence>
<reference evidence="2 3" key="1">
    <citation type="submission" date="2021-06" db="EMBL/GenBank/DDBJ databases">
        <title>Caerostris darwini draft genome.</title>
        <authorList>
            <person name="Kono N."/>
            <person name="Arakawa K."/>
        </authorList>
    </citation>
    <scope>NUCLEOTIDE SEQUENCE [LARGE SCALE GENOMIC DNA]</scope>
</reference>
<comment type="caution">
    <text evidence="2">The sequence shown here is derived from an EMBL/GenBank/DDBJ whole genome shotgun (WGS) entry which is preliminary data.</text>
</comment>
<keyword evidence="1" id="KW-0812">Transmembrane</keyword>
<proteinExistence type="predicted"/>
<accession>A0AAV4QU73</accession>